<gene>
    <name evidence="3" type="ORF">MSP1401_LOCUS5673</name>
</gene>
<name>A0A7S0GVC9_MICPS</name>
<dbReference type="InterPro" id="IPR001810">
    <property type="entry name" value="F-box_dom"/>
</dbReference>
<dbReference type="AlphaFoldDB" id="A0A7S0GVC9"/>
<feature type="region of interest" description="Disordered" evidence="1">
    <location>
        <begin position="588"/>
        <end position="644"/>
    </location>
</feature>
<organism evidence="3">
    <name type="scientific">Micromonas pusilla</name>
    <name type="common">Picoplanktonic green alga</name>
    <name type="synonym">Chromulina pusilla</name>
    <dbReference type="NCBI Taxonomy" id="38833"/>
    <lineage>
        <taxon>Eukaryota</taxon>
        <taxon>Viridiplantae</taxon>
        <taxon>Chlorophyta</taxon>
        <taxon>Mamiellophyceae</taxon>
        <taxon>Mamiellales</taxon>
        <taxon>Mamiellaceae</taxon>
        <taxon>Micromonas</taxon>
    </lineage>
</organism>
<dbReference type="PANTHER" id="PTHR47602">
    <property type="entry name" value="F-BOX PROTEIN SKIP22"/>
    <property type="match status" value="1"/>
</dbReference>
<dbReference type="PROSITE" id="PS50181">
    <property type="entry name" value="FBOX"/>
    <property type="match status" value="1"/>
</dbReference>
<dbReference type="InterPro" id="IPR036047">
    <property type="entry name" value="F-box-like_dom_sf"/>
</dbReference>
<dbReference type="EMBL" id="HBEN01006926">
    <property type="protein sequence ID" value="CAD8439280.1"/>
    <property type="molecule type" value="Transcribed_RNA"/>
</dbReference>
<reference evidence="3" key="1">
    <citation type="submission" date="2021-01" db="EMBL/GenBank/DDBJ databases">
        <authorList>
            <person name="Corre E."/>
            <person name="Pelletier E."/>
            <person name="Niang G."/>
            <person name="Scheremetjew M."/>
            <person name="Finn R."/>
            <person name="Kale V."/>
            <person name="Holt S."/>
            <person name="Cochrane G."/>
            <person name="Meng A."/>
            <person name="Brown T."/>
            <person name="Cohen L."/>
        </authorList>
    </citation>
    <scope>NUCLEOTIDE SEQUENCE</scope>
    <source>
        <strain evidence="3">CCAC1681</strain>
    </source>
</reference>
<feature type="region of interest" description="Disordered" evidence="1">
    <location>
        <begin position="95"/>
        <end position="132"/>
    </location>
</feature>
<evidence type="ECO:0000256" key="1">
    <source>
        <dbReference type="SAM" id="MobiDB-lite"/>
    </source>
</evidence>
<feature type="domain" description="F-box" evidence="2">
    <location>
        <begin position="388"/>
        <end position="437"/>
    </location>
</feature>
<feature type="compositionally biased region" description="Basic and acidic residues" evidence="1">
    <location>
        <begin position="120"/>
        <end position="132"/>
    </location>
</feature>
<dbReference type="PANTHER" id="PTHR47602:SF2">
    <property type="entry name" value="F-BOX PROTEIN SKIP22"/>
    <property type="match status" value="1"/>
</dbReference>
<dbReference type="Gene3D" id="3.40.1000.30">
    <property type="match status" value="1"/>
</dbReference>
<evidence type="ECO:0000313" key="3">
    <source>
        <dbReference type="EMBL" id="CAD8439280.1"/>
    </source>
</evidence>
<feature type="region of interest" description="Disordered" evidence="1">
    <location>
        <begin position="167"/>
        <end position="187"/>
    </location>
</feature>
<sequence length="644" mass="67510">MGVKLRVRVAGVSGPALALEVPETCTLAQLRQKIAAKVLADLPGWGPGVAESDVEVSLNGDEDLGAAGHNESATLRACGVTRGDLIRVKRREGSGADVSAAGGHAPAGNVPAANESRSVPTRDETADEMRRNAAEAAERRAFFGAGTGADARDPEVSTDDARAAVPMELGTDDEPPPPPKKPKADAEDARRLLLPSALRDALFVNRGSTASAPTSEDASSSSSSITLARDDAALLFIATHAALLETGLVRVSGDDDDDKIVDAFSLPAGWRESASRTGAYRARYALEKFQGKGFACLSVKAQSPDGSTLVVCGGVEGGGTNENARVALLDANDWLSTRSTDVASDVSLCYGRFADNEKLRGSWSRLKDSFASRLVDDARVFCGLPPRTPGLSALPDDLKVAVLSRVPLDDFKTLCSASAVCREMRFAADADALWQTRFEARFGRDAFLREKARRENKVNKSNRTVDSYDHVFRWKSAFAEATVEARREALRRAREAAELAARAARFFPGMPGVPFNPGFGDPRVIPHGPPGYTPGITGGDYDLYPGGGRGFGFGGAMPGFPGGGTPGFGGRGYAFPQPDGGWPLMPGGMPGGVPTPTPGGGLGNGRRGLGRGRGSGFPNPNDPPMPGWDGRPRPPGAPDGDGFL</sequence>
<proteinExistence type="predicted"/>
<evidence type="ECO:0000259" key="2">
    <source>
        <dbReference type="PROSITE" id="PS50181"/>
    </source>
</evidence>
<accession>A0A7S0GVC9</accession>
<dbReference type="SUPFAM" id="SSF81383">
    <property type="entry name" value="F-box domain"/>
    <property type="match status" value="1"/>
</dbReference>
<feature type="compositionally biased region" description="Gly residues" evidence="1">
    <location>
        <begin position="598"/>
        <end position="615"/>
    </location>
</feature>
<dbReference type="Pfam" id="PF12937">
    <property type="entry name" value="F-box-like"/>
    <property type="match status" value="1"/>
</dbReference>
<dbReference type="Gene3D" id="1.20.1280.50">
    <property type="match status" value="1"/>
</dbReference>
<protein>
    <recommendedName>
        <fullName evidence="2">F-box domain-containing protein</fullName>
    </recommendedName>
</protein>